<gene>
    <name evidence="1" type="ORF">ASU33_00930</name>
</gene>
<evidence type="ECO:0000313" key="2">
    <source>
        <dbReference type="Proteomes" id="UP000054223"/>
    </source>
</evidence>
<dbReference type="OrthoDB" id="883558at2"/>
<comment type="caution">
    <text evidence="1">The sequence shown here is derived from an EMBL/GenBank/DDBJ whole genome shotgun (WGS) entry which is preliminary data.</text>
</comment>
<evidence type="ECO:0000313" key="1">
    <source>
        <dbReference type="EMBL" id="KUG05973.1"/>
    </source>
</evidence>
<name>A0A9X0HHG8_SOLP1</name>
<reference evidence="1 2" key="1">
    <citation type="submission" date="2015-11" db="EMBL/GenBank/DDBJ databases">
        <title>Solirubrum puertoriconensis gen. nov. an environmental bacteria isolated in Puerto Rico.</title>
        <authorList>
            <person name="Cuebas-Irizarry M.F."/>
            <person name="Montalvo-Rodriguez R."/>
        </authorList>
    </citation>
    <scope>NUCLEOTIDE SEQUENCE [LARGE SCALE GENOMIC DNA]</scope>
    <source>
        <strain evidence="1 2">MC1A</strain>
    </source>
</reference>
<sequence>MSDTLPLTASASYRHLSFGGGYHGALEHMLAQHVGKLLLNLRRSAPASLSYEQWLTEVHLGPQPNRAAQPMFMASLPSEGQYQYSIGSYPTGSTFRPGQARFSYVASHRLA</sequence>
<proteinExistence type="predicted"/>
<protein>
    <submittedName>
        <fullName evidence="1">Uncharacterized protein</fullName>
    </submittedName>
</protein>
<dbReference type="AlphaFoldDB" id="A0A9X0HHG8"/>
<dbReference type="EMBL" id="LNAL01000008">
    <property type="protein sequence ID" value="KUG05973.1"/>
    <property type="molecule type" value="Genomic_DNA"/>
</dbReference>
<dbReference type="Proteomes" id="UP000054223">
    <property type="component" value="Unassembled WGS sequence"/>
</dbReference>
<dbReference type="RefSeq" id="WP_059071668.1">
    <property type="nucleotide sequence ID" value="NZ_LNAL01000008.1"/>
</dbReference>
<keyword evidence="2" id="KW-1185">Reference proteome</keyword>
<accession>A0A9X0HHG8</accession>
<organism evidence="1 2">
    <name type="scientific">Solirubrum puertoriconensis</name>
    <dbReference type="NCBI Taxonomy" id="1751427"/>
    <lineage>
        <taxon>Bacteria</taxon>
        <taxon>Pseudomonadati</taxon>
        <taxon>Bacteroidota</taxon>
        <taxon>Cytophagia</taxon>
        <taxon>Cytophagales</taxon>
    </lineage>
</organism>